<dbReference type="AlphaFoldDB" id="A0A814WGY7"/>
<name>A0A814WGY7_9BILA</name>
<evidence type="ECO:0000313" key="4">
    <source>
        <dbReference type="EMBL" id="CAF3962775.1"/>
    </source>
</evidence>
<gene>
    <name evidence="3" type="ORF">GPM918_LOCUS23588</name>
    <name evidence="4" type="ORF">SRO942_LOCUS23587</name>
</gene>
<keyword evidence="5" id="KW-1185">Reference proteome</keyword>
<keyword evidence="1" id="KW-0175">Coiled coil</keyword>
<feature type="region of interest" description="Disordered" evidence="2">
    <location>
        <begin position="230"/>
        <end position="249"/>
    </location>
</feature>
<protein>
    <submittedName>
        <fullName evidence="3">Uncharacterized protein</fullName>
    </submittedName>
</protein>
<comment type="caution">
    <text evidence="3">The sequence shown here is derived from an EMBL/GenBank/DDBJ whole genome shotgun (WGS) entry which is preliminary data.</text>
</comment>
<evidence type="ECO:0000313" key="5">
    <source>
        <dbReference type="Proteomes" id="UP000663829"/>
    </source>
</evidence>
<evidence type="ECO:0000313" key="3">
    <source>
        <dbReference type="EMBL" id="CAF1198384.1"/>
    </source>
</evidence>
<evidence type="ECO:0000256" key="2">
    <source>
        <dbReference type="SAM" id="MobiDB-lite"/>
    </source>
</evidence>
<evidence type="ECO:0000256" key="1">
    <source>
        <dbReference type="SAM" id="Coils"/>
    </source>
</evidence>
<proteinExistence type="predicted"/>
<organism evidence="3 5">
    <name type="scientific">Didymodactylos carnosus</name>
    <dbReference type="NCBI Taxonomy" id="1234261"/>
    <lineage>
        <taxon>Eukaryota</taxon>
        <taxon>Metazoa</taxon>
        <taxon>Spiralia</taxon>
        <taxon>Gnathifera</taxon>
        <taxon>Rotifera</taxon>
        <taxon>Eurotatoria</taxon>
        <taxon>Bdelloidea</taxon>
        <taxon>Philodinida</taxon>
        <taxon>Philodinidae</taxon>
        <taxon>Didymodactylos</taxon>
    </lineage>
</organism>
<sequence length="249" mass="27054">MSTVTQIAGQKTYATAGGNSATSHTAVADNVHVKSVVSTETQSKVSMENTAKMSQLMARLGSTHSQIDDYSRKRTEQISEEVAASIAKIVAETQIQQQTLLQDANVRSAEIEQEYKLKLQRYVEELDGAKALNLSTLEKDLTLRQNQILDNARRRIDDLNEEANRLKMGVLKEAQAQANAKIELITDQVAALGQEDASRRLATKTTTVITTQAKSASAQHMEAAVVGGTTTKTTTESSSHTSTHSAKNH</sequence>
<dbReference type="EMBL" id="CAJNOQ010008483">
    <property type="protein sequence ID" value="CAF1198384.1"/>
    <property type="molecule type" value="Genomic_DNA"/>
</dbReference>
<dbReference type="OrthoDB" id="10044724at2759"/>
<feature type="coiled-coil region" evidence="1">
    <location>
        <begin position="112"/>
        <end position="169"/>
    </location>
</feature>
<accession>A0A814WGY7</accession>
<dbReference type="Proteomes" id="UP000663829">
    <property type="component" value="Unassembled WGS sequence"/>
</dbReference>
<reference evidence="3" key="1">
    <citation type="submission" date="2021-02" db="EMBL/GenBank/DDBJ databases">
        <authorList>
            <person name="Nowell W R."/>
        </authorList>
    </citation>
    <scope>NUCLEOTIDE SEQUENCE</scope>
</reference>
<dbReference type="EMBL" id="CAJOBC010008484">
    <property type="protein sequence ID" value="CAF3962775.1"/>
    <property type="molecule type" value="Genomic_DNA"/>
</dbReference>
<dbReference type="Proteomes" id="UP000681722">
    <property type="component" value="Unassembled WGS sequence"/>
</dbReference>